<evidence type="ECO:0000313" key="3">
    <source>
        <dbReference type="Proteomes" id="UP001153737"/>
    </source>
</evidence>
<gene>
    <name evidence="2" type="ORF">PHAECO_LOCUS12781</name>
</gene>
<proteinExistence type="predicted"/>
<organism evidence="2 3">
    <name type="scientific">Phaedon cochleariae</name>
    <name type="common">Mustard beetle</name>
    <dbReference type="NCBI Taxonomy" id="80249"/>
    <lineage>
        <taxon>Eukaryota</taxon>
        <taxon>Metazoa</taxon>
        <taxon>Ecdysozoa</taxon>
        <taxon>Arthropoda</taxon>
        <taxon>Hexapoda</taxon>
        <taxon>Insecta</taxon>
        <taxon>Pterygota</taxon>
        <taxon>Neoptera</taxon>
        <taxon>Endopterygota</taxon>
        <taxon>Coleoptera</taxon>
        <taxon>Polyphaga</taxon>
        <taxon>Cucujiformia</taxon>
        <taxon>Chrysomeloidea</taxon>
        <taxon>Chrysomelidae</taxon>
        <taxon>Chrysomelinae</taxon>
        <taxon>Chrysomelini</taxon>
        <taxon>Phaedon</taxon>
    </lineage>
</organism>
<keyword evidence="3" id="KW-1185">Reference proteome</keyword>
<feature type="region of interest" description="Disordered" evidence="1">
    <location>
        <begin position="41"/>
        <end position="67"/>
    </location>
</feature>
<name>A0A9N9SQI9_PHACE</name>
<accession>A0A9N9SQI9</accession>
<dbReference type="Proteomes" id="UP001153737">
    <property type="component" value="Chromosome 9"/>
</dbReference>
<dbReference type="AlphaFoldDB" id="A0A9N9SQI9"/>
<feature type="compositionally biased region" description="Acidic residues" evidence="1">
    <location>
        <begin position="8"/>
        <end position="23"/>
    </location>
</feature>
<sequence>MESSLDGAETDIDSDASDYDAEENMNHLGGNMLREICEMNVTNNNSRDDATPPERYGNISEDSDPEMNVPLATFVKCKRTSII</sequence>
<evidence type="ECO:0000256" key="1">
    <source>
        <dbReference type="SAM" id="MobiDB-lite"/>
    </source>
</evidence>
<feature type="region of interest" description="Disordered" evidence="1">
    <location>
        <begin position="1"/>
        <end position="27"/>
    </location>
</feature>
<evidence type="ECO:0000313" key="2">
    <source>
        <dbReference type="EMBL" id="CAG9825785.1"/>
    </source>
</evidence>
<dbReference type="EMBL" id="OU896715">
    <property type="protein sequence ID" value="CAG9825785.1"/>
    <property type="molecule type" value="Genomic_DNA"/>
</dbReference>
<reference evidence="2" key="1">
    <citation type="submission" date="2022-01" db="EMBL/GenBank/DDBJ databases">
        <authorList>
            <person name="King R."/>
        </authorList>
    </citation>
    <scope>NUCLEOTIDE SEQUENCE</scope>
</reference>
<protein>
    <submittedName>
        <fullName evidence="2">Uncharacterized protein</fullName>
    </submittedName>
</protein>
<reference evidence="2" key="2">
    <citation type="submission" date="2022-10" db="EMBL/GenBank/DDBJ databases">
        <authorList>
            <consortium name="ENA_rothamsted_submissions"/>
            <consortium name="culmorum"/>
            <person name="King R."/>
        </authorList>
    </citation>
    <scope>NUCLEOTIDE SEQUENCE</scope>
</reference>